<name>A0AAN6IGZ3_9EURO</name>
<proteinExistence type="predicted"/>
<dbReference type="InterPro" id="IPR010730">
    <property type="entry name" value="HET"/>
</dbReference>
<organism evidence="2 3">
    <name type="scientific">Exophiala viscosa</name>
    <dbReference type="NCBI Taxonomy" id="2486360"/>
    <lineage>
        <taxon>Eukaryota</taxon>
        <taxon>Fungi</taxon>
        <taxon>Dikarya</taxon>
        <taxon>Ascomycota</taxon>
        <taxon>Pezizomycotina</taxon>
        <taxon>Eurotiomycetes</taxon>
        <taxon>Chaetothyriomycetidae</taxon>
        <taxon>Chaetothyriales</taxon>
        <taxon>Herpotrichiellaceae</taxon>
        <taxon>Exophiala</taxon>
    </lineage>
</organism>
<evidence type="ECO:0000313" key="2">
    <source>
        <dbReference type="EMBL" id="KAI1615009.1"/>
    </source>
</evidence>
<comment type="caution">
    <text evidence="2">The sequence shown here is derived from an EMBL/GenBank/DDBJ whole genome shotgun (WGS) entry which is preliminary data.</text>
</comment>
<dbReference type="Pfam" id="PF06985">
    <property type="entry name" value="HET"/>
    <property type="match status" value="1"/>
</dbReference>
<evidence type="ECO:0000313" key="3">
    <source>
        <dbReference type="Proteomes" id="UP001203852"/>
    </source>
</evidence>
<reference evidence="2" key="1">
    <citation type="journal article" date="2022" name="bioRxiv">
        <title>Deciphering the potential niche of two novel black yeast fungi from a biological soil crust based on their genomes, phenotypes, and melanin regulation.</title>
        <authorList>
            <consortium name="DOE Joint Genome Institute"/>
            <person name="Carr E.C."/>
            <person name="Barton Q."/>
            <person name="Grambo S."/>
            <person name="Sullivan M."/>
            <person name="Renfro C.M."/>
            <person name="Kuo A."/>
            <person name="Pangilinan J."/>
            <person name="Lipzen A."/>
            <person name="Keymanesh K."/>
            <person name="Savage E."/>
            <person name="Barry K."/>
            <person name="Grigoriev I.V."/>
            <person name="Riekhof W.R."/>
            <person name="Harris S.S."/>
        </authorList>
    </citation>
    <scope>NUCLEOTIDE SEQUENCE</scope>
    <source>
        <strain evidence="2">JF 03-4F</strain>
    </source>
</reference>
<dbReference type="EMBL" id="MU404352">
    <property type="protein sequence ID" value="KAI1615009.1"/>
    <property type="molecule type" value="Genomic_DNA"/>
</dbReference>
<evidence type="ECO:0000259" key="1">
    <source>
        <dbReference type="Pfam" id="PF06985"/>
    </source>
</evidence>
<dbReference type="AlphaFoldDB" id="A0AAN6IGZ3"/>
<sequence length="348" mass="40043">MWPFKKHSDVSWWNRKTIFTPLTGQNAIRLLELLPGNGDDSNAISYTWGTDTSTAKILVNGREVQILSMAVRMMQELRHQTDTQTLWIDTICINQCDIAERSSQVQKVGDIFSTAVRVICWLEDIKNVSPEFKVSDVFDIVVKRRPPNEAAVITFFNHRYWRRRWIIQEVALSQSALIKCGPHVLPLACVSEIVELCRGIPSCQRFSDSLAMRLYHLQRSSPRREITLTQLLRDYANTNCQDVRDTVFALVSLSQTARQHFTVDYTYDEADLLLATIEFCYFYDWERHIIPLALSLAKGLKLHPGKLDLKDGRRYRNPQPVVIKSSFHTRGEAIESVITPDLYNARGP</sequence>
<dbReference type="Proteomes" id="UP001203852">
    <property type="component" value="Unassembled WGS sequence"/>
</dbReference>
<gene>
    <name evidence="2" type="ORF">EDD36DRAFT_416534</name>
</gene>
<keyword evidence="3" id="KW-1185">Reference proteome</keyword>
<feature type="domain" description="Heterokaryon incompatibility" evidence="1">
    <location>
        <begin position="43"/>
        <end position="169"/>
    </location>
</feature>
<dbReference type="PANTHER" id="PTHR24148:SF73">
    <property type="entry name" value="HET DOMAIN PROTEIN (AFU_ORTHOLOGUE AFUA_8G01020)"/>
    <property type="match status" value="1"/>
</dbReference>
<accession>A0AAN6IGZ3</accession>
<protein>
    <submittedName>
        <fullName evidence="2">Heterokaryon incompatibility protein-domain-containing protein</fullName>
    </submittedName>
</protein>
<dbReference type="InterPro" id="IPR052895">
    <property type="entry name" value="HetReg/Transcr_Mod"/>
</dbReference>
<dbReference type="PANTHER" id="PTHR24148">
    <property type="entry name" value="ANKYRIN REPEAT DOMAIN-CONTAINING PROTEIN 39 HOMOLOG-RELATED"/>
    <property type="match status" value="1"/>
</dbReference>